<dbReference type="Pfam" id="PF13358">
    <property type="entry name" value="DDE_3"/>
    <property type="match status" value="1"/>
</dbReference>
<reference evidence="2 3" key="1">
    <citation type="submission" date="2016-07" db="EMBL/GenBank/DDBJ databases">
        <title>Pervasive Adenine N6-methylation of Active Genes in Fungi.</title>
        <authorList>
            <consortium name="DOE Joint Genome Institute"/>
            <person name="Mondo S.J."/>
            <person name="Dannebaum R.O."/>
            <person name="Kuo R.C."/>
            <person name="Labutti K."/>
            <person name="Haridas S."/>
            <person name="Kuo A."/>
            <person name="Salamov A."/>
            <person name="Ahrendt S.R."/>
            <person name="Lipzen A."/>
            <person name="Sullivan W."/>
            <person name="Andreopoulos W.B."/>
            <person name="Clum A."/>
            <person name="Lindquist E."/>
            <person name="Daum C."/>
            <person name="Ramamoorthy G.K."/>
            <person name="Gryganskyi A."/>
            <person name="Culley D."/>
            <person name="Magnuson J.K."/>
            <person name="James T.Y."/>
            <person name="O'Malley M.A."/>
            <person name="Stajich J.E."/>
            <person name="Spatafora J.W."/>
            <person name="Visel A."/>
            <person name="Grigoriev I.V."/>
        </authorList>
    </citation>
    <scope>NUCLEOTIDE SEQUENCE [LARGE SCALE GENOMIC DNA]</scope>
    <source>
        <strain evidence="2 3">JEL800</strain>
    </source>
</reference>
<dbReference type="AlphaFoldDB" id="A0A1Y2BR86"/>
<accession>A0A1Y2BR86</accession>
<gene>
    <name evidence="2" type="ORF">BCR33DRAFT_644715</name>
</gene>
<keyword evidence="3" id="KW-1185">Reference proteome</keyword>
<dbReference type="OrthoDB" id="2142724at2759"/>
<evidence type="ECO:0000313" key="3">
    <source>
        <dbReference type="Proteomes" id="UP000193642"/>
    </source>
</evidence>
<dbReference type="InterPro" id="IPR038717">
    <property type="entry name" value="Tc1-like_DDE_dom"/>
</dbReference>
<proteinExistence type="predicted"/>
<organism evidence="2 3">
    <name type="scientific">Rhizoclosmatium globosum</name>
    <dbReference type="NCBI Taxonomy" id="329046"/>
    <lineage>
        <taxon>Eukaryota</taxon>
        <taxon>Fungi</taxon>
        <taxon>Fungi incertae sedis</taxon>
        <taxon>Chytridiomycota</taxon>
        <taxon>Chytridiomycota incertae sedis</taxon>
        <taxon>Chytridiomycetes</taxon>
        <taxon>Chytridiales</taxon>
        <taxon>Chytriomycetaceae</taxon>
        <taxon>Rhizoclosmatium</taxon>
    </lineage>
</organism>
<feature type="non-terminal residue" evidence="2">
    <location>
        <position position="1"/>
    </location>
</feature>
<feature type="domain" description="Tc1-like transposase DDE" evidence="1">
    <location>
        <begin position="28"/>
        <end position="101"/>
    </location>
</feature>
<name>A0A1Y2BR86_9FUNG</name>
<dbReference type="Proteomes" id="UP000193642">
    <property type="component" value="Unassembled WGS sequence"/>
</dbReference>
<protein>
    <recommendedName>
        <fullName evidence="1">Tc1-like transposase DDE domain-containing protein</fullName>
    </recommendedName>
</protein>
<feature type="non-terminal residue" evidence="2">
    <location>
        <position position="102"/>
    </location>
</feature>
<evidence type="ECO:0000313" key="2">
    <source>
        <dbReference type="EMBL" id="ORY36655.1"/>
    </source>
</evidence>
<evidence type="ECO:0000259" key="1">
    <source>
        <dbReference type="Pfam" id="PF13358"/>
    </source>
</evidence>
<comment type="caution">
    <text evidence="2">The sequence shown here is derived from an EMBL/GenBank/DDBJ whole genome shotgun (WGS) entry which is preliminary data.</text>
</comment>
<dbReference type="EMBL" id="MCGO01000054">
    <property type="protein sequence ID" value="ORY36655.1"/>
    <property type="molecule type" value="Genomic_DNA"/>
</dbReference>
<sequence length="102" mass="11645">LSKHAAERNELERAQFLQFISQFPREYLVFFDEAAWNEKSLQRRFGYSPTGRRAVISAPFVRGVRFSIIAAICVSHGFLDFAVEEGPLNGNDVYTFISEVLV</sequence>